<evidence type="ECO:0000256" key="4">
    <source>
        <dbReference type="ARBA" id="ARBA00023143"/>
    </source>
</evidence>
<evidence type="ECO:0000313" key="9">
    <source>
        <dbReference type="Proteomes" id="UP000283975"/>
    </source>
</evidence>
<dbReference type="Proteomes" id="UP000284543">
    <property type="component" value="Unassembled WGS sequence"/>
</dbReference>
<evidence type="ECO:0000256" key="3">
    <source>
        <dbReference type="ARBA" id="ARBA00014376"/>
    </source>
</evidence>
<dbReference type="NCBIfam" id="TIGR01396">
    <property type="entry name" value="FlgB"/>
    <property type="match status" value="1"/>
</dbReference>
<comment type="subunit">
    <text evidence="6">The basal body constitutes a major portion of the flagellar organelle and consists of a number of rings mounted on a central rod.</text>
</comment>
<keyword evidence="4 6" id="KW-0975">Bacterial flagellum</keyword>
<evidence type="ECO:0000313" key="7">
    <source>
        <dbReference type="EMBL" id="RGV78323.1"/>
    </source>
</evidence>
<dbReference type="GO" id="GO:0030694">
    <property type="term" value="C:bacterial-type flagellum basal body, rod"/>
    <property type="evidence" value="ECO:0007669"/>
    <property type="project" value="InterPro"/>
</dbReference>
<dbReference type="EMBL" id="QSHZ01000013">
    <property type="protein sequence ID" value="RHC55570.1"/>
    <property type="molecule type" value="Genomic_DNA"/>
</dbReference>
<dbReference type="InterPro" id="IPR006300">
    <property type="entry name" value="FlgB"/>
</dbReference>
<evidence type="ECO:0000256" key="2">
    <source>
        <dbReference type="ARBA" id="ARBA00009677"/>
    </source>
</evidence>
<comment type="subcellular location">
    <subcellularLocation>
        <location evidence="1 6">Bacterial flagellum basal body</location>
    </subcellularLocation>
</comment>
<reference evidence="9 10" key="1">
    <citation type="submission" date="2018-08" db="EMBL/GenBank/DDBJ databases">
        <title>A genome reference for cultivated species of the human gut microbiota.</title>
        <authorList>
            <person name="Zou Y."/>
            <person name="Xue W."/>
            <person name="Luo G."/>
        </authorList>
    </citation>
    <scope>NUCLEOTIDE SEQUENCE [LARGE SCALE GENOMIC DNA]</scope>
    <source>
        <strain evidence="7 10">AF14-18</strain>
        <strain evidence="8 9">AM35-14</strain>
    </source>
</reference>
<organism evidence="7 10">
    <name type="scientific">Enterocloster bolteae</name>
    <dbReference type="NCBI Taxonomy" id="208479"/>
    <lineage>
        <taxon>Bacteria</taxon>
        <taxon>Bacillati</taxon>
        <taxon>Bacillota</taxon>
        <taxon>Clostridia</taxon>
        <taxon>Lachnospirales</taxon>
        <taxon>Lachnospiraceae</taxon>
        <taxon>Enterocloster</taxon>
    </lineage>
</organism>
<dbReference type="PIRSF" id="PIRSF002889">
    <property type="entry name" value="Rod_FlgB"/>
    <property type="match status" value="1"/>
</dbReference>
<comment type="function">
    <text evidence="5 6">Structural component of flagellum, the bacterial motility apparatus. Part of the rod structure of flagellar basal body.</text>
</comment>
<proteinExistence type="inferred from homology"/>
<name>A0A412ZDQ2_9FIRM</name>
<dbReference type="PANTHER" id="PTHR30435">
    <property type="entry name" value="FLAGELLAR PROTEIN"/>
    <property type="match status" value="1"/>
</dbReference>
<comment type="similarity">
    <text evidence="2 6">Belongs to the flagella basal body rod proteins family.</text>
</comment>
<dbReference type="GeneID" id="23115595"/>
<gene>
    <name evidence="7" type="primary">flgB</name>
    <name evidence="8" type="ORF">DW839_13730</name>
    <name evidence="7" type="ORF">DWW02_00865</name>
</gene>
<comment type="caution">
    <text evidence="7">The sequence shown here is derived from an EMBL/GenBank/DDBJ whole genome shotgun (WGS) entry which is preliminary data.</text>
</comment>
<evidence type="ECO:0000256" key="1">
    <source>
        <dbReference type="ARBA" id="ARBA00004117"/>
    </source>
</evidence>
<dbReference type="PANTHER" id="PTHR30435:SF12">
    <property type="entry name" value="FLAGELLAR BASAL BODY ROD PROTEIN FLGB"/>
    <property type="match status" value="1"/>
</dbReference>
<evidence type="ECO:0000313" key="10">
    <source>
        <dbReference type="Proteomes" id="UP000284543"/>
    </source>
</evidence>
<keyword evidence="7" id="KW-0282">Flagellum</keyword>
<evidence type="ECO:0000256" key="6">
    <source>
        <dbReference type="PIRNR" id="PIRNR002889"/>
    </source>
</evidence>
<dbReference type="EMBL" id="QRZM01000001">
    <property type="protein sequence ID" value="RGV78323.1"/>
    <property type="molecule type" value="Genomic_DNA"/>
</dbReference>
<accession>A0A412ZDQ2</accession>
<sequence>MPLFDDRALGALERGMDGMWLKQQIASHNIANVETPGYKAKKVEFRDVLYETAQGTERISKPVVEEDGNTQARPDGNNVQVEKEELELWKAYTQYSALTGRVSGKLSTLRYVINNTGK</sequence>
<dbReference type="Proteomes" id="UP000283975">
    <property type="component" value="Unassembled WGS sequence"/>
</dbReference>
<protein>
    <recommendedName>
        <fullName evidence="3 6">Flagellar basal body rod protein FlgB</fullName>
    </recommendedName>
</protein>
<keyword evidence="7" id="KW-0966">Cell projection</keyword>
<dbReference type="KEGG" id="cbol:CGC65_02170"/>
<evidence type="ECO:0000313" key="8">
    <source>
        <dbReference type="EMBL" id="RHC55570.1"/>
    </source>
</evidence>
<dbReference type="RefSeq" id="WP_002566257.1">
    <property type="nucleotide sequence ID" value="NZ_BAABXO010000003.1"/>
</dbReference>
<dbReference type="AlphaFoldDB" id="A0A412ZDQ2"/>
<evidence type="ECO:0000256" key="5">
    <source>
        <dbReference type="ARBA" id="ARBA00024934"/>
    </source>
</evidence>
<dbReference type="GO" id="GO:0071978">
    <property type="term" value="P:bacterial-type flagellum-dependent swarming motility"/>
    <property type="evidence" value="ECO:0007669"/>
    <property type="project" value="TreeGrafter"/>
</dbReference>
<keyword evidence="7" id="KW-0969">Cilium</keyword>